<name>A0A2P4YGU0_9STRA</name>
<protein>
    <submittedName>
        <fullName evidence="2">Reverse transcriptase</fullName>
    </submittedName>
</protein>
<sequence length="169" mass="19682">MDFVTPLPRTRRGNTSLLLFQCSFTGYIVAKAMDSTKAQDVADVFEEYVFRRFGAPSMIRHDRDPRFMSKTFEAFMELIQSRSRATLSYRPQANGQQESTMQKFSCEHLQVKMHSAALLVENLRLCFLRIRTLVQYHLVWVKDHLKVALKGHMMQVGTLFHAMMTFSHL</sequence>
<gene>
    <name evidence="2" type="ORF">PHPALM_5765</name>
</gene>
<dbReference type="GO" id="GO:0003676">
    <property type="term" value="F:nucleic acid binding"/>
    <property type="evidence" value="ECO:0007669"/>
    <property type="project" value="InterPro"/>
</dbReference>
<comment type="caution">
    <text evidence="2">The sequence shown here is derived from an EMBL/GenBank/DDBJ whole genome shotgun (WGS) entry which is preliminary data.</text>
</comment>
<keyword evidence="2" id="KW-0808">Transferase</keyword>
<accession>A0A2P4YGU0</accession>
<dbReference type="InterPro" id="IPR036397">
    <property type="entry name" value="RNaseH_sf"/>
</dbReference>
<dbReference type="EMBL" id="NCKW01003247">
    <property type="protein sequence ID" value="POM76939.1"/>
    <property type="molecule type" value="Genomic_DNA"/>
</dbReference>
<organism evidence="2 3">
    <name type="scientific">Phytophthora palmivora</name>
    <dbReference type="NCBI Taxonomy" id="4796"/>
    <lineage>
        <taxon>Eukaryota</taxon>
        <taxon>Sar</taxon>
        <taxon>Stramenopiles</taxon>
        <taxon>Oomycota</taxon>
        <taxon>Peronosporomycetes</taxon>
        <taxon>Peronosporales</taxon>
        <taxon>Peronosporaceae</taxon>
        <taxon>Phytophthora</taxon>
    </lineage>
</organism>
<evidence type="ECO:0000259" key="1">
    <source>
        <dbReference type="PROSITE" id="PS50994"/>
    </source>
</evidence>
<dbReference type="AlphaFoldDB" id="A0A2P4YGU0"/>
<dbReference type="SUPFAM" id="SSF53098">
    <property type="entry name" value="Ribonuclease H-like"/>
    <property type="match status" value="1"/>
</dbReference>
<keyword evidence="2" id="KW-0695">RNA-directed DNA polymerase</keyword>
<reference evidence="2 3" key="1">
    <citation type="journal article" date="2017" name="Genome Biol. Evol.">
        <title>Phytophthora megakarya and P. palmivora, closely related causal agents of cacao black pod rot, underwent increases in genome sizes and gene numbers by different mechanisms.</title>
        <authorList>
            <person name="Ali S.S."/>
            <person name="Shao J."/>
            <person name="Lary D.J."/>
            <person name="Kronmiller B."/>
            <person name="Shen D."/>
            <person name="Strem M.D."/>
            <person name="Amoako-Attah I."/>
            <person name="Akrofi A.Y."/>
            <person name="Begoude B.A."/>
            <person name="Ten Hoopen G.M."/>
            <person name="Coulibaly K."/>
            <person name="Kebe B.I."/>
            <person name="Melnick R.L."/>
            <person name="Guiltinan M.J."/>
            <person name="Tyler B.M."/>
            <person name="Meinhardt L.W."/>
            <person name="Bailey B.A."/>
        </authorList>
    </citation>
    <scope>NUCLEOTIDE SEQUENCE [LARGE SCALE GENOMIC DNA]</scope>
    <source>
        <strain evidence="3">sbr112.9</strain>
    </source>
</reference>
<keyword evidence="2" id="KW-0548">Nucleotidyltransferase</keyword>
<proteinExistence type="predicted"/>
<dbReference type="PROSITE" id="PS50994">
    <property type="entry name" value="INTEGRASE"/>
    <property type="match status" value="1"/>
</dbReference>
<dbReference type="InterPro" id="IPR001584">
    <property type="entry name" value="Integrase_cat-core"/>
</dbReference>
<dbReference type="GO" id="GO:0003964">
    <property type="term" value="F:RNA-directed DNA polymerase activity"/>
    <property type="evidence" value="ECO:0007669"/>
    <property type="project" value="UniProtKB-KW"/>
</dbReference>
<evidence type="ECO:0000313" key="3">
    <source>
        <dbReference type="Proteomes" id="UP000237271"/>
    </source>
</evidence>
<dbReference type="PANTHER" id="PTHR37984:SF5">
    <property type="entry name" value="PROTEIN NYNRIN-LIKE"/>
    <property type="match status" value="1"/>
</dbReference>
<dbReference type="GO" id="GO:0015074">
    <property type="term" value="P:DNA integration"/>
    <property type="evidence" value="ECO:0007669"/>
    <property type="project" value="InterPro"/>
</dbReference>
<dbReference type="PANTHER" id="PTHR37984">
    <property type="entry name" value="PROTEIN CBG26694"/>
    <property type="match status" value="1"/>
</dbReference>
<dbReference type="InterPro" id="IPR050951">
    <property type="entry name" value="Retrovirus_Pol_polyprotein"/>
</dbReference>
<dbReference type="OrthoDB" id="8067401at2759"/>
<dbReference type="InterPro" id="IPR012337">
    <property type="entry name" value="RNaseH-like_sf"/>
</dbReference>
<evidence type="ECO:0000313" key="2">
    <source>
        <dbReference type="EMBL" id="POM76939.1"/>
    </source>
</evidence>
<keyword evidence="3" id="KW-1185">Reference proteome</keyword>
<feature type="domain" description="Integrase catalytic" evidence="1">
    <location>
        <begin position="1"/>
        <end position="104"/>
    </location>
</feature>
<dbReference type="Gene3D" id="3.30.420.10">
    <property type="entry name" value="Ribonuclease H-like superfamily/Ribonuclease H"/>
    <property type="match status" value="1"/>
</dbReference>
<dbReference type="Proteomes" id="UP000237271">
    <property type="component" value="Unassembled WGS sequence"/>
</dbReference>